<proteinExistence type="predicted"/>
<comment type="caution">
    <text evidence="1">The sequence shown here is derived from an EMBL/GenBank/DDBJ whole genome shotgun (WGS) entry which is preliminary data.</text>
</comment>
<sequence>MPVLDINMFNISITNQTIKNVENSVSLKFYIEEKVRKKKLSNFWVETEHNINNRYLSNKTGTINQNACSTTTILVGTIMYDVSTEKHIVALEDITMITSNCNNSTTQSSVLP</sequence>
<accession>A0A8H4B211</accession>
<dbReference type="EMBL" id="WTPW01000055">
    <property type="protein sequence ID" value="KAF0553689.1"/>
    <property type="molecule type" value="Genomic_DNA"/>
</dbReference>
<reference evidence="1 2" key="1">
    <citation type="journal article" date="2019" name="Environ. Microbiol.">
        <title>At the nexus of three kingdoms: the genome of the mycorrhizal fungus Gigaspora margarita provides insights into plant, endobacterial and fungal interactions.</title>
        <authorList>
            <person name="Venice F."/>
            <person name="Ghignone S."/>
            <person name="Salvioli di Fossalunga A."/>
            <person name="Amselem J."/>
            <person name="Novero M."/>
            <person name="Xianan X."/>
            <person name="Sedzielewska Toro K."/>
            <person name="Morin E."/>
            <person name="Lipzen A."/>
            <person name="Grigoriev I.V."/>
            <person name="Henrissat B."/>
            <person name="Martin F.M."/>
            <person name="Bonfante P."/>
        </authorList>
    </citation>
    <scope>NUCLEOTIDE SEQUENCE [LARGE SCALE GENOMIC DNA]</scope>
    <source>
        <strain evidence="1 2">BEG34</strain>
    </source>
</reference>
<dbReference type="Proteomes" id="UP000439903">
    <property type="component" value="Unassembled WGS sequence"/>
</dbReference>
<evidence type="ECO:0000313" key="2">
    <source>
        <dbReference type="Proteomes" id="UP000439903"/>
    </source>
</evidence>
<organism evidence="1 2">
    <name type="scientific">Gigaspora margarita</name>
    <dbReference type="NCBI Taxonomy" id="4874"/>
    <lineage>
        <taxon>Eukaryota</taxon>
        <taxon>Fungi</taxon>
        <taxon>Fungi incertae sedis</taxon>
        <taxon>Mucoromycota</taxon>
        <taxon>Glomeromycotina</taxon>
        <taxon>Glomeromycetes</taxon>
        <taxon>Diversisporales</taxon>
        <taxon>Gigasporaceae</taxon>
        <taxon>Gigaspora</taxon>
    </lineage>
</organism>
<protein>
    <submittedName>
        <fullName evidence="1">Uncharacterized protein</fullName>
    </submittedName>
</protein>
<evidence type="ECO:0000313" key="1">
    <source>
        <dbReference type="EMBL" id="KAF0553689.1"/>
    </source>
</evidence>
<dbReference type="OrthoDB" id="2446223at2759"/>
<gene>
    <name evidence="1" type="ORF">F8M41_020077</name>
</gene>
<name>A0A8H4B211_GIGMA</name>
<dbReference type="AlphaFoldDB" id="A0A8H4B211"/>
<keyword evidence="2" id="KW-1185">Reference proteome</keyword>